<protein>
    <recommendedName>
        <fullName evidence="10">RagB/SusD family nutrient uptake outer membrane protein</fullName>
    </recommendedName>
</protein>
<dbReference type="InterPro" id="IPR033985">
    <property type="entry name" value="SusD-like_N"/>
</dbReference>
<dbReference type="EMBL" id="JTDV01000001">
    <property type="protein sequence ID" value="KJD34497.1"/>
    <property type="molecule type" value="Genomic_DNA"/>
</dbReference>
<evidence type="ECO:0000259" key="7">
    <source>
        <dbReference type="Pfam" id="PF14322"/>
    </source>
</evidence>
<evidence type="ECO:0000256" key="1">
    <source>
        <dbReference type="ARBA" id="ARBA00004442"/>
    </source>
</evidence>
<evidence type="ECO:0000256" key="4">
    <source>
        <dbReference type="ARBA" id="ARBA00023136"/>
    </source>
</evidence>
<organism evidence="8 9">
    <name type="scientific">Neotamlana nanhaiensis</name>
    <dbReference type="NCBI Taxonomy" id="1382798"/>
    <lineage>
        <taxon>Bacteria</taxon>
        <taxon>Pseudomonadati</taxon>
        <taxon>Bacteroidota</taxon>
        <taxon>Flavobacteriia</taxon>
        <taxon>Flavobacteriales</taxon>
        <taxon>Flavobacteriaceae</taxon>
        <taxon>Neotamlana</taxon>
    </lineage>
</organism>
<keyword evidence="3" id="KW-0732">Signal</keyword>
<dbReference type="Pfam" id="PF14322">
    <property type="entry name" value="SusD-like_3"/>
    <property type="match status" value="1"/>
</dbReference>
<dbReference type="OrthoDB" id="653598at2"/>
<comment type="similarity">
    <text evidence="2">Belongs to the SusD family.</text>
</comment>
<dbReference type="RefSeq" id="WP_044624881.1">
    <property type="nucleotide sequence ID" value="NZ_JTDV01000001.1"/>
</dbReference>
<keyword evidence="5" id="KW-0998">Cell outer membrane</keyword>
<gene>
    <name evidence="8" type="ORF">PK35_01500</name>
</gene>
<evidence type="ECO:0000256" key="2">
    <source>
        <dbReference type="ARBA" id="ARBA00006275"/>
    </source>
</evidence>
<evidence type="ECO:0000256" key="5">
    <source>
        <dbReference type="ARBA" id="ARBA00023237"/>
    </source>
</evidence>
<comment type="subcellular location">
    <subcellularLocation>
        <location evidence="1">Cell outer membrane</location>
    </subcellularLocation>
</comment>
<dbReference type="PATRIC" id="fig|1382798.3.peg.303"/>
<dbReference type="Pfam" id="PF07980">
    <property type="entry name" value="SusD_RagB"/>
    <property type="match status" value="1"/>
</dbReference>
<dbReference type="InterPro" id="IPR011990">
    <property type="entry name" value="TPR-like_helical_dom_sf"/>
</dbReference>
<evidence type="ECO:0000313" key="8">
    <source>
        <dbReference type="EMBL" id="KJD34497.1"/>
    </source>
</evidence>
<evidence type="ECO:0000256" key="3">
    <source>
        <dbReference type="ARBA" id="ARBA00022729"/>
    </source>
</evidence>
<keyword evidence="4" id="KW-0472">Membrane</keyword>
<sequence>MKLHIKYTFSYIMILAVCLTSCEDYLDEAPSKSSGLIVKNTTELDALLDDYLTMGREVDGFQRLYLTDDFDFLPEYHTSAALFYGQLRAAYAAFWDRQYLQTASSRDWSDLWSKVFTANLVLTSLENVEGTEEDKSRLKAEAHFIRAYNYWVLVNSYCLPYTNANGNEMGLPSKLNTSFEEDLTRVPLAVTYEQIESDLIEALKIQQPLFDGDTQKTWRANKAAVYAFAARFYLYINNYAEAEKYATLSLNEYDGLVDYNSEMGYSSIFPIWPSTYETVDITWKEFTYYRVTNHGGMIAPSTSLTELYDKENDLRYEYHFVEGGPSIFGIFNPTISYMHLGLFSVPSGTTVAETILTKAEALARLNRVSEAMTVVNSLRVKRIKNTATDINLSASSKNEAISKILEERRREMPFSLRWFDMRRINHNEDPNDDQTYSREFYPFDLSTVKTDESLIDYSLTPGSRKYAIPIPETEIIASQGVMEQNNY</sequence>
<name>A0A0D7W9R2_9FLAO</name>
<keyword evidence="9" id="KW-1185">Reference proteome</keyword>
<dbReference type="AlphaFoldDB" id="A0A0D7W9R2"/>
<dbReference type="GO" id="GO:0009279">
    <property type="term" value="C:cell outer membrane"/>
    <property type="evidence" value="ECO:0007669"/>
    <property type="project" value="UniProtKB-SubCell"/>
</dbReference>
<evidence type="ECO:0000259" key="6">
    <source>
        <dbReference type="Pfam" id="PF07980"/>
    </source>
</evidence>
<evidence type="ECO:0000313" key="9">
    <source>
        <dbReference type="Proteomes" id="UP000032361"/>
    </source>
</evidence>
<dbReference type="Gene3D" id="1.25.40.390">
    <property type="match status" value="1"/>
</dbReference>
<feature type="domain" description="RagB/SusD" evidence="6">
    <location>
        <begin position="352"/>
        <end position="486"/>
    </location>
</feature>
<evidence type="ECO:0008006" key="10">
    <source>
        <dbReference type="Google" id="ProtNLM"/>
    </source>
</evidence>
<comment type="caution">
    <text evidence="8">The sequence shown here is derived from an EMBL/GenBank/DDBJ whole genome shotgun (WGS) entry which is preliminary data.</text>
</comment>
<reference evidence="8 9" key="1">
    <citation type="journal article" date="2015" name="Antonie Van Leeuwenhoek">
        <title>Tamlana nanhaiensis sp. nov., isolated from surface seawater collected from the South China Sea.</title>
        <authorList>
            <person name="Liu X."/>
            <person name="Lai Q."/>
            <person name="Du Y."/>
            <person name="Li G."/>
            <person name="Sun F."/>
            <person name="Shao Z."/>
        </authorList>
    </citation>
    <scope>NUCLEOTIDE SEQUENCE [LARGE SCALE GENOMIC DNA]</scope>
    <source>
        <strain evidence="8 9">FHC16</strain>
    </source>
</reference>
<dbReference type="STRING" id="1382798.PK35_01500"/>
<dbReference type="InterPro" id="IPR012944">
    <property type="entry name" value="SusD_RagB_dom"/>
</dbReference>
<dbReference type="SUPFAM" id="SSF48452">
    <property type="entry name" value="TPR-like"/>
    <property type="match status" value="1"/>
</dbReference>
<proteinExistence type="inferred from homology"/>
<feature type="domain" description="SusD-like N-terminal" evidence="7">
    <location>
        <begin position="24"/>
        <end position="234"/>
    </location>
</feature>
<dbReference type="Proteomes" id="UP000032361">
    <property type="component" value="Unassembled WGS sequence"/>
</dbReference>
<accession>A0A0D7W9R2</accession>